<gene>
    <name evidence="1" type="ordered locus">AMIS_20940</name>
</gene>
<dbReference type="Gene3D" id="3.40.50.300">
    <property type="entry name" value="P-loop containing nucleotide triphosphate hydrolases"/>
    <property type="match status" value="1"/>
</dbReference>
<proteinExistence type="predicted"/>
<keyword evidence="2" id="KW-1185">Reference proteome</keyword>
<dbReference type="HOGENOM" id="CLU_042013_1_0_11"/>
<dbReference type="NCBIfam" id="TIGR01547">
    <property type="entry name" value="phage_term_2"/>
    <property type="match status" value="1"/>
</dbReference>
<dbReference type="Pfam" id="PF03237">
    <property type="entry name" value="Terminase_6N"/>
    <property type="match status" value="1"/>
</dbReference>
<dbReference type="Proteomes" id="UP000007882">
    <property type="component" value="Chromosome"/>
</dbReference>
<evidence type="ECO:0000313" key="1">
    <source>
        <dbReference type="EMBL" id="BAL87314.1"/>
    </source>
</evidence>
<dbReference type="AlphaFoldDB" id="I0H2S7"/>
<dbReference type="PATRIC" id="fig|512565.3.peg.2095"/>
<dbReference type="InterPro" id="IPR006437">
    <property type="entry name" value="Phage_terminase_lsu"/>
</dbReference>
<dbReference type="eggNOG" id="COG1783">
    <property type="taxonomic scope" value="Bacteria"/>
</dbReference>
<accession>I0H2S7</accession>
<name>I0H2S7_ACTM4</name>
<dbReference type="EMBL" id="AP012319">
    <property type="protein sequence ID" value="BAL87314.1"/>
    <property type="molecule type" value="Genomic_DNA"/>
</dbReference>
<dbReference type="InterPro" id="IPR027417">
    <property type="entry name" value="P-loop_NTPase"/>
</dbReference>
<sequence length="429" mass="47026">MNLDHLPMSRKQVLSIAASFDARVTLWSGAVRSGKTIGSLVAFLIHLSRAPQTGLVLICGRTLQTIERNILEPMQDPALFGPIADHVHHTRGAPTATILGRTVHLIGASDARAEGRLRGLTACLALLDEATLVPEGFFSQMLARLSVPGAKALLTTNPDGPGHWLRKNFILRAGELDLAHFHFTLDDNPALTPEYVAAIKAENVGVFYRRFVLGEWCMAEGAIYDMWDADRYVIDEVPPIWRWLGVGIDYGTSNAFSALLVGMDASQTLYVASEFRYDAKLTLRQLTDAEYSLRLRTWLAGCGVQPESVVVDPSAASFMQQLQRDGISPTPADNAVLDGIRTVSSVMAAGKLRVHRSCKALLDELPSYSWDPKLAKQGVDAPIKDADHSVDALRYIVRTTEGAWRRPNGIQYPRRVQAPGEVDLMSAAM</sequence>
<dbReference type="STRING" id="512565.AMIS_20940"/>
<organism evidence="1 2">
    <name type="scientific">Actinoplanes missouriensis (strain ATCC 14538 / DSM 43046 / CBS 188.64 / JCM 3121 / NBRC 102363 / NCIMB 12654 / NRRL B-3342 / UNCC 431)</name>
    <dbReference type="NCBI Taxonomy" id="512565"/>
    <lineage>
        <taxon>Bacteria</taxon>
        <taxon>Bacillati</taxon>
        <taxon>Actinomycetota</taxon>
        <taxon>Actinomycetes</taxon>
        <taxon>Micromonosporales</taxon>
        <taxon>Micromonosporaceae</taxon>
        <taxon>Actinoplanes</taxon>
    </lineage>
</organism>
<reference evidence="1 2" key="1">
    <citation type="submission" date="2012-02" db="EMBL/GenBank/DDBJ databases">
        <title>Complete genome sequence of Actinoplanes missouriensis 431 (= NBRC 102363).</title>
        <authorList>
            <person name="Ohnishi Y."/>
            <person name="Ishikawa J."/>
            <person name="Sekine M."/>
            <person name="Hosoyama A."/>
            <person name="Harada T."/>
            <person name="Narita H."/>
            <person name="Hata T."/>
            <person name="Konno Y."/>
            <person name="Tutikane K."/>
            <person name="Fujita N."/>
            <person name="Horinouchi S."/>
            <person name="Hayakawa M."/>
        </authorList>
    </citation>
    <scope>NUCLEOTIDE SEQUENCE [LARGE SCALE GENOMIC DNA]</scope>
    <source>
        <strain evidence="2">ATCC 14538 / DSM 43046 / CBS 188.64 / JCM 3121 / NBRC 102363 / NCIMB 12654 / NRRL B-3342 / UNCC 431</strain>
    </source>
</reference>
<protein>
    <submittedName>
        <fullName evidence="1">Putative phage terminase</fullName>
    </submittedName>
</protein>
<evidence type="ECO:0000313" key="2">
    <source>
        <dbReference type="Proteomes" id="UP000007882"/>
    </source>
</evidence>
<dbReference type="Gene3D" id="3.30.420.280">
    <property type="match status" value="1"/>
</dbReference>
<dbReference type="KEGG" id="ams:AMIS_20940"/>